<evidence type="ECO:0008006" key="4">
    <source>
        <dbReference type="Google" id="ProtNLM"/>
    </source>
</evidence>
<keyword evidence="1" id="KW-1133">Transmembrane helix</keyword>
<name>A0A9D9IA34_9SPIO</name>
<dbReference type="AlphaFoldDB" id="A0A9D9IA34"/>
<dbReference type="InterPro" id="IPR012505">
    <property type="entry name" value="YbbR"/>
</dbReference>
<protein>
    <recommendedName>
        <fullName evidence="4">YbbR-like domain-containing protein</fullName>
    </recommendedName>
</protein>
<evidence type="ECO:0000313" key="3">
    <source>
        <dbReference type="Proteomes" id="UP000810292"/>
    </source>
</evidence>
<dbReference type="Gene3D" id="2.170.120.30">
    <property type="match status" value="1"/>
</dbReference>
<evidence type="ECO:0000256" key="1">
    <source>
        <dbReference type="SAM" id="Phobius"/>
    </source>
</evidence>
<organism evidence="2 3">
    <name type="scientific">Candidatus Ornithospirochaeta stercoravium</name>
    <dbReference type="NCBI Taxonomy" id="2840897"/>
    <lineage>
        <taxon>Bacteria</taxon>
        <taxon>Pseudomonadati</taxon>
        <taxon>Spirochaetota</taxon>
        <taxon>Spirochaetia</taxon>
        <taxon>Spirochaetales</taxon>
        <taxon>Spirochaetaceae</taxon>
        <taxon>Spirochaetaceae incertae sedis</taxon>
        <taxon>Candidatus Ornithospirochaeta</taxon>
    </lineage>
</organism>
<comment type="caution">
    <text evidence="2">The sequence shown here is derived from an EMBL/GenBank/DDBJ whole genome shotgun (WGS) entry which is preliminary data.</text>
</comment>
<accession>A0A9D9IA34</accession>
<evidence type="ECO:0000313" key="2">
    <source>
        <dbReference type="EMBL" id="MBO8468818.1"/>
    </source>
</evidence>
<dbReference type="EMBL" id="JADIMF010000055">
    <property type="protein sequence ID" value="MBO8468818.1"/>
    <property type="molecule type" value="Genomic_DNA"/>
</dbReference>
<dbReference type="Pfam" id="PF07949">
    <property type="entry name" value="YbbR"/>
    <property type="match status" value="1"/>
</dbReference>
<reference evidence="2" key="2">
    <citation type="journal article" date="2021" name="PeerJ">
        <title>Extensive microbial diversity within the chicken gut microbiome revealed by metagenomics and culture.</title>
        <authorList>
            <person name="Gilroy R."/>
            <person name="Ravi A."/>
            <person name="Getino M."/>
            <person name="Pursley I."/>
            <person name="Horton D.L."/>
            <person name="Alikhan N.F."/>
            <person name="Baker D."/>
            <person name="Gharbi K."/>
            <person name="Hall N."/>
            <person name="Watson M."/>
            <person name="Adriaenssens E.M."/>
            <person name="Foster-Nyarko E."/>
            <person name="Jarju S."/>
            <person name="Secka A."/>
            <person name="Antonio M."/>
            <person name="Oren A."/>
            <person name="Chaudhuri R.R."/>
            <person name="La Ragione R."/>
            <person name="Hildebrand F."/>
            <person name="Pallen M.J."/>
        </authorList>
    </citation>
    <scope>NUCLEOTIDE SEQUENCE</scope>
    <source>
        <strain evidence="2">14700</strain>
    </source>
</reference>
<keyword evidence="1" id="KW-0812">Transmembrane</keyword>
<proteinExistence type="predicted"/>
<gene>
    <name evidence="2" type="ORF">IAA72_03425</name>
</gene>
<dbReference type="Proteomes" id="UP000810292">
    <property type="component" value="Unassembled WGS sequence"/>
</dbReference>
<feature type="transmembrane region" description="Helical" evidence="1">
    <location>
        <begin position="14"/>
        <end position="34"/>
    </location>
</feature>
<keyword evidence="1" id="KW-0472">Membrane</keyword>
<reference evidence="2" key="1">
    <citation type="submission" date="2020-10" db="EMBL/GenBank/DDBJ databases">
        <authorList>
            <person name="Gilroy R."/>
        </authorList>
    </citation>
    <scope>NUCLEOTIDE SEQUENCE</scope>
    <source>
        <strain evidence="2">14700</strain>
    </source>
</reference>
<sequence length="132" mass="14539">MKQSKFLSGLLQNWIPKIFSVMVAVFIVVSVRFMNVNDRVVTLPLRVVLPSDYKAASLVPETVEVAISGPDSIIYLVDPAGIKARADFSDVNGPGIVRVPVELDYSEDIYTRDGLTVSARPSSVRILFEEVL</sequence>